<evidence type="ECO:0000313" key="2">
    <source>
        <dbReference type="EMBL" id="RZF33593.1"/>
    </source>
</evidence>
<dbReference type="Proteomes" id="UP000291343">
    <property type="component" value="Unassembled WGS sequence"/>
</dbReference>
<protein>
    <submittedName>
        <fullName evidence="2">Uncharacterized protein</fullName>
    </submittedName>
</protein>
<feature type="region of interest" description="Disordered" evidence="1">
    <location>
        <begin position="131"/>
        <end position="150"/>
    </location>
</feature>
<sequence>MWTVLMGGCHQASFRSQTVPAGHQASSCSMLPCRGTRGSVRVDFISLAARGYYMNSKNVNKPQPNPKGTPEVALPSTSSGSAPSGLVPQSEMGASGTQEAPLHSYAEAINIEKASMHLNIDDVSSITSAPLEEEDELLRSPERPESAGMLEDAIEKLSSFRDTQ</sequence>
<organism evidence="2 3">
    <name type="scientific">Laodelphax striatellus</name>
    <name type="common">Small brown planthopper</name>
    <name type="synonym">Delphax striatella</name>
    <dbReference type="NCBI Taxonomy" id="195883"/>
    <lineage>
        <taxon>Eukaryota</taxon>
        <taxon>Metazoa</taxon>
        <taxon>Ecdysozoa</taxon>
        <taxon>Arthropoda</taxon>
        <taxon>Hexapoda</taxon>
        <taxon>Insecta</taxon>
        <taxon>Pterygota</taxon>
        <taxon>Neoptera</taxon>
        <taxon>Paraneoptera</taxon>
        <taxon>Hemiptera</taxon>
        <taxon>Auchenorrhyncha</taxon>
        <taxon>Fulgoroidea</taxon>
        <taxon>Delphacidae</taxon>
        <taxon>Criomorphinae</taxon>
        <taxon>Laodelphax</taxon>
    </lineage>
</organism>
<keyword evidence="3" id="KW-1185">Reference proteome</keyword>
<proteinExistence type="predicted"/>
<gene>
    <name evidence="2" type="ORF">LSTR_LSTR009049</name>
</gene>
<dbReference type="OrthoDB" id="6642303at2759"/>
<evidence type="ECO:0000313" key="3">
    <source>
        <dbReference type="Proteomes" id="UP000291343"/>
    </source>
</evidence>
<reference evidence="2 3" key="1">
    <citation type="journal article" date="2017" name="Gigascience">
        <title>Genome sequence of the small brown planthopper, Laodelphax striatellus.</title>
        <authorList>
            <person name="Zhu J."/>
            <person name="Jiang F."/>
            <person name="Wang X."/>
            <person name="Yang P."/>
            <person name="Bao Y."/>
            <person name="Zhao W."/>
            <person name="Wang W."/>
            <person name="Lu H."/>
            <person name="Wang Q."/>
            <person name="Cui N."/>
            <person name="Li J."/>
            <person name="Chen X."/>
            <person name="Luo L."/>
            <person name="Yu J."/>
            <person name="Kang L."/>
            <person name="Cui F."/>
        </authorList>
    </citation>
    <scope>NUCLEOTIDE SEQUENCE [LARGE SCALE GENOMIC DNA]</scope>
    <source>
        <strain evidence="2">Lst14</strain>
    </source>
</reference>
<dbReference type="AlphaFoldDB" id="A0A482WJC3"/>
<evidence type="ECO:0000256" key="1">
    <source>
        <dbReference type="SAM" id="MobiDB-lite"/>
    </source>
</evidence>
<dbReference type="EMBL" id="QKKF02033621">
    <property type="protein sequence ID" value="RZF33593.1"/>
    <property type="molecule type" value="Genomic_DNA"/>
</dbReference>
<feature type="region of interest" description="Disordered" evidence="1">
    <location>
        <begin position="56"/>
        <end position="101"/>
    </location>
</feature>
<accession>A0A482WJC3</accession>
<dbReference type="InParanoid" id="A0A482WJC3"/>
<comment type="caution">
    <text evidence="2">The sequence shown here is derived from an EMBL/GenBank/DDBJ whole genome shotgun (WGS) entry which is preliminary data.</text>
</comment>
<name>A0A482WJC3_LAOST</name>
<dbReference type="SMR" id="A0A482WJC3"/>